<dbReference type="CDD" id="cd23763">
    <property type="entry name" value="ASKHA_ATPase_ROK"/>
    <property type="match status" value="1"/>
</dbReference>
<gene>
    <name evidence="4" type="ORF">JK636_01715</name>
</gene>
<comment type="similarity">
    <text evidence="2">Belongs to the ROK (NagC/XylR) family.</text>
</comment>
<dbReference type="Proteomes" id="UP000632377">
    <property type="component" value="Unassembled WGS sequence"/>
</dbReference>
<evidence type="ECO:0000256" key="2">
    <source>
        <dbReference type="ARBA" id="ARBA00006479"/>
    </source>
</evidence>
<dbReference type="SUPFAM" id="SSF46785">
    <property type="entry name" value="Winged helix' DNA-binding domain"/>
    <property type="match status" value="1"/>
</dbReference>
<dbReference type="InterPro" id="IPR036390">
    <property type="entry name" value="WH_DNA-bd_sf"/>
</dbReference>
<accession>A0ABS1T556</accession>
<dbReference type="RefSeq" id="WP_202747104.1">
    <property type="nucleotide sequence ID" value="NZ_JAESWC010000001.1"/>
</dbReference>
<dbReference type="SUPFAM" id="SSF53067">
    <property type="entry name" value="Actin-like ATPase domain"/>
    <property type="match status" value="2"/>
</dbReference>
<evidence type="ECO:0000256" key="3">
    <source>
        <dbReference type="ARBA" id="ARBA00022629"/>
    </source>
</evidence>
<reference evidence="4 5" key="1">
    <citation type="submission" date="2021-01" db="EMBL/GenBank/DDBJ databases">
        <title>Genome public.</title>
        <authorList>
            <person name="Liu C."/>
            <person name="Sun Q."/>
        </authorList>
    </citation>
    <scope>NUCLEOTIDE SEQUENCE [LARGE SCALE GENOMIC DNA]</scope>
    <source>
        <strain evidence="4 5">YIM B02515</strain>
    </source>
</reference>
<dbReference type="PANTHER" id="PTHR18964:SF149">
    <property type="entry name" value="BIFUNCTIONAL UDP-N-ACETYLGLUCOSAMINE 2-EPIMERASE_N-ACETYLMANNOSAMINE KINASE"/>
    <property type="match status" value="1"/>
</dbReference>
<dbReference type="InterPro" id="IPR043129">
    <property type="entry name" value="ATPase_NBD"/>
</dbReference>
<keyword evidence="3" id="KW-0859">Xylose metabolism</keyword>
<dbReference type="Gene3D" id="1.10.10.10">
    <property type="entry name" value="Winged helix-like DNA-binding domain superfamily/Winged helix DNA-binding domain"/>
    <property type="match status" value="1"/>
</dbReference>
<proteinExistence type="inferred from homology"/>
<evidence type="ECO:0000313" key="5">
    <source>
        <dbReference type="Proteomes" id="UP000632377"/>
    </source>
</evidence>
<comment type="caution">
    <text evidence="4">The sequence shown here is derived from an EMBL/GenBank/DDBJ whole genome shotgun (WGS) entry which is preliminary data.</text>
</comment>
<dbReference type="PANTHER" id="PTHR18964">
    <property type="entry name" value="ROK (REPRESSOR, ORF, KINASE) FAMILY"/>
    <property type="match status" value="1"/>
</dbReference>
<dbReference type="Gene3D" id="3.30.420.40">
    <property type="match status" value="2"/>
</dbReference>
<protein>
    <submittedName>
        <fullName evidence="4">ROK family protein</fullName>
    </submittedName>
</protein>
<keyword evidence="3" id="KW-0119">Carbohydrate metabolism</keyword>
<organism evidence="4 5">
    <name type="scientific">Clostridium rhizosphaerae</name>
    <dbReference type="NCBI Taxonomy" id="2803861"/>
    <lineage>
        <taxon>Bacteria</taxon>
        <taxon>Bacillati</taxon>
        <taxon>Bacillota</taxon>
        <taxon>Clostridia</taxon>
        <taxon>Eubacteriales</taxon>
        <taxon>Clostridiaceae</taxon>
        <taxon>Clostridium</taxon>
    </lineage>
</organism>
<evidence type="ECO:0000256" key="1">
    <source>
        <dbReference type="ARBA" id="ARBA00002486"/>
    </source>
</evidence>
<keyword evidence="5" id="KW-1185">Reference proteome</keyword>
<dbReference type="InterPro" id="IPR036388">
    <property type="entry name" value="WH-like_DNA-bd_sf"/>
</dbReference>
<sequence length="338" mass="38725">MLKANRTQMKEINKNILRQVLKESRKATKPELAALTELSVVTVNALISEMVTAGEVIEGEEVPSNGGRPSKQYVYNGNYRKAIIIYGYEDDNQDLFHMLVINSFGECLERKKEYYANVVTDSFDKWIETAFKTYENISEIVFGLPGAEENGIIYVHDYPGIIGDKFLSYYQEKYQAPVFYENDINATVCGFYMRQNTETVQTVVGLYYPRVYGPGAGVVIKGEIYRGCKNFAGEVGWIPLSPSWNEVDYNNSEEVVLMLSQIVVVYSCVLAPERIMFYGDFLTEEILKELISRVQKLLNGNFLPNIEFEKNIEKDFEYGMVRIALSRLERNGGVKEWY</sequence>
<comment type="function">
    <text evidence="1">Transcriptional repressor of xylose-utilizing enzymes.</text>
</comment>
<evidence type="ECO:0000313" key="4">
    <source>
        <dbReference type="EMBL" id="MBL4934471.1"/>
    </source>
</evidence>
<dbReference type="EMBL" id="JAESWC010000001">
    <property type="protein sequence ID" value="MBL4934471.1"/>
    <property type="molecule type" value="Genomic_DNA"/>
</dbReference>
<dbReference type="InterPro" id="IPR000600">
    <property type="entry name" value="ROK"/>
</dbReference>
<name>A0ABS1T556_9CLOT</name>
<dbReference type="Pfam" id="PF00480">
    <property type="entry name" value="ROK"/>
    <property type="match status" value="1"/>
</dbReference>